<organism evidence="2">
    <name type="scientific">Poeciliopsis prolifica</name>
    <name type="common">blackstripe livebearer</name>
    <dbReference type="NCBI Taxonomy" id="188132"/>
    <lineage>
        <taxon>Eukaryota</taxon>
        <taxon>Metazoa</taxon>
        <taxon>Chordata</taxon>
        <taxon>Craniata</taxon>
        <taxon>Vertebrata</taxon>
        <taxon>Euteleostomi</taxon>
        <taxon>Actinopterygii</taxon>
        <taxon>Neopterygii</taxon>
        <taxon>Teleostei</taxon>
        <taxon>Neoteleostei</taxon>
        <taxon>Acanthomorphata</taxon>
        <taxon>Ovalentaria</taxon>
        <taxon>Atherinomorphae</taxon>
        <taxon>Cyprinodontiformes</taxon>
        <taxon>Poeciliidae</taxon>
        <taxon>Poeciliinae</taxon>
        <taxon>Poeciliopsis</taxon>
    </lineage>
</organism>
<feature type="non-terminal residue" evidence="2">
    <location>
        <position position="313"/>
    </location>
</feature>
<dbReference type="AlphaFoldDB" id="A0A0S7EQZ0"/>
<sequence>DPEGDEGWTRVQYSRGRRRTWQPTDRQRRAHRGAPYGRDPPRQHWGEGPPQHGWGAPRYRAPPQDHQGRSYASVTRNRRPQSNNRGPRPPPVHHHQNRQPHPRGWNQGAAPRRGRGQQQQRQRGQQQRQRLAPGAQQGGQERSGYQQSEDPLFTTKVRALHRLLKALHHLHNIAPNDRYPSAIQRLADNLAAEIKPANPSQVTLDLIDGNARHWAWSTIMILRGHYEGILREDRKLLLSLGGDLLAPLEVALRWAQRNLGRRFRPEAAEDVQLLLTMADEELTSSSSASSSSSRRSSSSASPTTPSPSTSPRT</sequence>
<feature type="non-terminal residue" evidence="2">
    <location>
        <position position="1"/>
    </location>
</feature>
<accession>A0A0S7EQZ0</accession>
<feature type="region of interest" description="Disordered" evidence="1">
    <location>
        <begin position="1"/>
        <end position="150"/>
    </location>
</feature>
<proteinExistence type="predicted"/>
<feature type="compositionally biased region" description="Low complexity" evidence="1">
    <location>
        <begin position="107"/>
        <end position="140"/>
    </location>
</feature>
<feature type="compositionally biased region" description="Polar residues" evidence="1">
    <location>
        <begin position="70"/>
        <end position="85"/>
    </location>
</feature>
<reference evidence="2" key="1">
    <citation type="submission" date="2014-12" db="EMBL/GenBank/DDBJ databases">
        <title>Parallel Evolution in Life History Adaptation Evident in the Tissue-Specific Poeciliopsis prolifica transcriptome.</title>
        <authorList>
            <person name="Jue N.K."/>
            <person name="Foley R.J."/>
            <person name="Obergfell C."/>
            <person name="Reznick D.N."/>
            <person name="O'Neill R.J."/>
            <person name="O'Neill M.J."/>
        </authorList>
    </citation>
    <scope>NUCLEOTIDE SEQUENCE</scope>
</reference>
<feature type="compositionally biased region" description="Basic residues" evidence="1">
    <location>
        <begin position="91"/>
        <end position="101"/>
    </location>
</feature>
<gene>
    <name evidence="2" type="primary">PPUP8453</name>
</gene>
<feature type="compositionally biased region" description="Low complexity" evidence="1">
    <location>
        <begin position="283"/>
        <end position="313"/>
    </location>
</feature>
<protein>
    <submittedName>
        <fullName evidence="2">PPUP8453</fullName>
    </submittedName>
</protein>
<evidence type="ECO:0000313" key="2">
    <source>
        <dbReference type="EMBL" id="JAO05787.1"/>
    </source>
</evidence>
<name>A0A0S7EQZ0_9TELE</name>
<evidence type="ECO:0000256" key="1">
    <source>
        <dbReference type="SAM" id="MobiDB-lite"/>
    </source>
</evidence>
<feature type="region of interest" description="Disordered" evidence="1">
    <location>
        <begin position="281"/>
        <end position="313"/>
    </location>
</feature>
<dbReference type="EMBL" id="GBYX01475890">
    <property type="protein sequence ID" value="JAO05787.1"/>
    <property type="molecule type" value="Transcribed_RNA"/>
</dbReference>